<dbReference type="PROSITE" id="PS51891">
    <property type="entry name" value="CENP_V_GFA"/>
    <property type="match status" value="1"/>
</dbReference>
<keyword evidence="3" id="KW-0862">Zinc</keyword>
<evidence type="ECO:0000256" key="4">
    <source>
        <dbReference type="ARBA" id="ARBA00023239"/>
    </source>
</evidence>
<protein>
    <submittedName>
        <fullName evidence="6">Glutathione-dependent formaldehyde-activating enzyme, GFA</fullName>
    </submittedName>
</protein>
<dbReference type="PANTHER" id="PTHR33337">
    <property type="entry name" value="GFA DOMAIN-CONTAINING PROTEIN"/>
    <property type="match status" value="1"/>
</dbReference>
<name>A0ABM6PEA4_9RHOB</name>
<organism evidence="6 7">
    <name type="scientific">Phaeobacter piscinae</name>
    <dbReference type="NCBI Taxonomy" id="1580596"/>
    <lineage>
        <taxon>Bacteria</taxon>
        <taxon>Pseudomonadati</taxon>
        <taxon>Pseudomonadota</taxon>
        <taxon>Alphaproteobacteria</taxon>
        <taxon>Rhodobacterales</taxon>
        <taxon>Roseobacteraceae</taxon>
        <taxon>Phaeobacter</taxon>
    </lineage>
</organism>
<reference evidence="6 7" key="3">
    <citation type="journal article" date="2017" name="Int. J. Syst. Evol. Microbiol.">
        <title>Adaptation of Surface-Associated Bacteria to the Open Ocean: A Genomically Distinct Subpopulation of Phaeobacter gallaeciensis Colonizes Pacific Mesozooplankton.</title>
        <authorList>
            <person name="Freese H.M."/>
            <person name="Methner A."/>
            <person name="Overmann J."/>
        </authorList>
    </citation>
    <scope>NUCLEOTIDE SEQUENCE [LARGE SCALE GENOMIC DNA]</scope>
    <source>
        <strain evidence="6 7">P36</strain>
    </source>
</reference>
<dbReference type="PANTHER" id="PTHR33337:SF40">
    <property type="entry name" value="CENP-V_GFA DOMAIN-CONTAINING PROTEIN-RELATED"/>
    <property type="match status" value="1"/>
</dbReference>
<dbReference type="EMBL" id="CP010643">
    <property type="protein sequence ID" value="ATG36073.1"/>
    <property type="molecule type" value="Genomic_DNA"/>
</dbReference>
<evidence type="ECO:0000256" key="3">
    <source>
        <dbReference type="ARBA" id="ARBA00022833"/>
    </source>
</evidence>
<dbReference type="Proteomes" id="UP000218891">
    <property type="component" value="Chromosome"/>
</dbReference>
<dbReference type="Gene3D" id="3.90.1590.10">
    <property type="entry name" value="glutathione-dependent formaldehyde- activating enzyme (gfa)"/>
    <property type="match status" value="1"/>
</dbReference>
<dbReference type="RefSeq" id="WP_198763759.1">
    <property type="nucleotide sequence ID" value="NZ_JBLMJN010000002.1"/>
</dbReference>
<dbReference type="InterPro" id="IPR006913">
    <property type="entry name" value="CENP-V/GFA"/>
</dbReference>
<keyword evidence="4" id="KW-0456">Lyase</keyword>
<evidence type="ECO:0000313" key="6">
    <source>
        <dbReference type="EMBL" id="ATG36073.1"/>
    </source>
</evidence>
<reference evidence="6 7" key="2">
    <citation type="journal article" date="2017" name="Genome Biol. Evol.">
        <title>Trajectories and Drivers of Genome Evolution in Surface-Associated Marine Phaeobacter.</title>
        <authorList>
            <person name="Freese H.M."/>
            <person name="Sikorski J."/>
            <person name="Bunk B."/>
            <person name="Scheuner C."/>
            <person name="Meier-Kolthoff J.P."/>
            <person name="Sproer C."/>
            <person name="Gram L."/>
            <person name="Overmann J."/>
        </authorList>
    </citation>
    <scope>NUCLEOTIDE SEQUENCE [LARGE SCALE GENOMIC DNA]</scope>
    <source>
        <strain evidence="6 7">P36</strain>
    </source>
</reference>
<comment type="similarity">
    <text evidence="1">Belongs to the Gfa family.</text>
</comment>
<keyword evidence="7" id="KW-1185">Reference proteome</keyword>
<dbReference type="SUPFAM" id="SSF51316">
    <property type="entry name" value="Mss4-like"/>
    <property type="match status" value="1"/>
</dbReference>
<evidence type="ECO:0000256" key="1">
    <source>
        <dbReference type="ARBA" id="ARBA00005495"/>
    </source>
</evidence>
<sequence>MDKTPNAIGFMGGCLCGKVRYSSASNPLATVQCYCSDCRRIGGTGHATHTVIPFDAFLLEGAVAEYTKLADSGNRITRRFCPVCGSAIYHTRDGLEGLVVLRTSSLDDPELAPPDRAIYVDSALSWDYVDPDLPASPKMTPNR</sequence>
<proteinExistence type="inferred from homology"/>
<accession>A0ABM6PEA4</accession>
<reference evidence="6 7" key="4">
    <citation type="journal article" date="2018" name="Environ. Microbiol. Rep.">
        <title>Phylogenetic distribution of roseobacticides in the Roseobacter group and their effect on microalgae.</title>
        <authorList>
            <person name="Sonnenschein E.C."/>
            <person name="Phippen C.B."/>
            <person name="Bentzon-Tilia M."/>
            <person name="Rasmussen S.A."/>
            <person name="Nielsen K.F."/>
            <person name="Gram L."/>
        </authorList>
    </citation>
    <scope>NUCLEOTIDE SEQUENCE [LARGE SCALE GENOMIC DNA]</scope>
    <source>
        <strain evidence="6 7">P36</strain>
    </source>
</reference>
<gene>
    <name evidence="6" type="ORF">PhaeoP36_01938</name>
</gene>
<dbReference type="Pfam" id="PF04828">
    <property type="entry name" value="GFA"/>
    <property type="match status" value="1"/>
</dbReference>
<evidence type="ECO:0000259" key="5">
    <source>
        <dbReference type="PROSITE" id="PS51891"/>
    </source>
</evidence>
<reference evidence="6 7" key="1">
    <citation type="journal article" date="2017" name="Front. Microbiol.">
        <title>Phaeobacter piscinae sp. nov., a species of the Roseobacter group and potential aquaculture probiont.</title>
        <authorList>
            <person name="Sonnenschein E.C."/>
            <person name="Phippen C.B.W."/>
            <person name="Nielsen K.F."/>
            <person name="Mateiu R.V."/>
            <person name="Melchiorsen J."/>
            <person name="Gram L."/>
            <person name="Overmann J."/>
            <person name="Freese H.M."/>
        </authorList>
    </citation>
    <scope>NUCLEOTIDE SEQUENCE [LARGE SCALE GENOMIC DNA]</scope>
    <source>
        <strain evidence="6 7">P36</strain>
    </source>
</reference>
<feature type="domain" description="CENP-V/GFA" evidence="5">
    <location>
        <begin position="10"/>
        <end position="127"/>
    </location>
</feature>
<evidence type="ECO:0000256" key="2">
    <source>
        <dbReference type="ARBA" id="ARBA00022723"/>
    </source>
</evidence>
<evidence type="ECO:0000313" key="7">
    <source>
        <dbReference type="Proteomes" id="UP000218891"/>
    </source>
</evidence>
<dbReference type="InterPro" id="IPR011057">
    <property type="entry name" value="Mss4-like_sf"/>
</dbReference>
<keyword evidence="2" id="KW-0479">Metal-binding</keyword>